<dbReference type="EMBL" id="BGPR01032738">
    <property type="protein sequence ID" value="GBO06390.1"/>
    <property type="molecule type" value="Genomic_DNA"/>
</dbReference>
<organism evidence="2 5">
    <name type="scientific">Araneus ventricosus</name>
    <name type="common">Orbweaver spider</name>
    <name type="synonym">Epeira ventricosa</name>
    <dbReference type="NCBI Taxonomy" id="182803"/>
    <lineage>
        <taxon>Eukaryota</taxon>
        <taxon>Metazoa</taxon>
        <taxon>Ecdysozoa</taxon>
        <taxon>Arthropoda</taxon>
        <taxon>Chelicerata</taxon>
        <taxon>Arachnida</taxon>
        <taxon>Araneae</taxon>
        <taxon>Araneomorphae</taxon>
        <taxon>Entelegynae</taxon>
        <taxon>Araneoidea</taxon>
        <taxon>Araneidae</taxon>
        <taxon>Araneus</taxon>
    </lineage>
</organism>
<evidence type="ECO:0000313" key="4">
    <source>
        <dbReference type="EMBL" id="GBO06394.1"/>
    </source>
</evidence>
<accession>A0A4Y2U0H9</accession>
<evidence type="ECO:0000313" key="1">
    <source>
        <dbReference type="EMBL" id="GBO06359.1"/>
    </source>
</evidence>
<keyword evidence="5" id="KW-1185">Reference proteome</keyword>
<proteinExistence type="predicted"/>
<sequence>MTVGHKLGEHICRILSRPFTPQINWIFWNATRKKPSKPMEINQMEYGGWNPVWTEIGEKTLEFKVSLQKTLKDASEKNNALRRLKPGFEGSTH</sequence>
<protein>
    <submittedName>
        <fullName evidence="2">Uncharacterized protein</fullName>
    </submittedName>
</protein>
<dbReference type="EMBL" id="BGPR01032743">
    <property type="protein sequence ID" value="GBO06394.1"/>
    <property type="molecule type" value="Genomic_DNA"/>
</dbReference>
<dbReference type="AlphaFoldDB" id="A0A4Y2U0H9"/>
<name>A0A4Y2U0H9_ARAVE</name>
<dbReference type="EMBL" id="BGPR01032719">
    <property type="protein sequence ID" value="GBO06359.1"/>
    <property type="molecule type" value="Genomic_DNA"/>
</dbReference>
<evidence type="ECO:0000313" key="3">
    <source>
        <dbReference type="EMBL" id="GBO06390.1"/>
    </source>
</evidence>
<dbReference type="EMBL" id="BGPR01032737">
    <property type="protein sequence ID" value="GBO06388.1"/>
    <property type="molecule type" value="Genomic_DNA"/>
</dbReference>
<gene>
    <name evidence="2" type="ORF">AVEN_103981_1</name>
    <name evidence="3" type="ORF">AVEN_237848_1</name>
    <name evidence="4" type="ORF">AVEN_40272_1</name>
    <name evidence="1" type="ORF">AVEN_98560_1</name>
</gene>
<comment type="caution">
    <text evidence="2">The sequence shown here is derived from an EMBL/GenBank/DDBJ whole genome shotgun (WGS) entry which is preliminary data.</text>
</comment>
<reference evidence="2 5" key="1">
    <citation type="journal article" date="2019" name="Sci. Rep.">
        <title>Orb-weaving spider Araneus ventricosus genome elucidates the spidroin gene catalogue.</title>
        <authorList>
            <person name="Kono N."/>
            <person name="Nakamura H."/>
            <person name="Ohtoshi R."/>
            <person name="Moran D.A.P."/>
            <person name="Shinohara A."/>
            <person name="Yoshida Y."/>
            <person name="Fujiwara M."/>
            <person name="Mori M."/>
            <person name="Tomita M."/>
            <person name="Arakawa K."/>
        </authorList>
    </citation>
    <scope>NUCLEOTIDE SEQUENCE [LARGE SCALE GENOMIC DNA]</scope>
</reference>
<dbReference type="Proteomes" id="UP000499080">
    <property type="component" value="Unassembled WGS sequence"/>
</dbReference>
<evidence type="ECO:0000313" key="5">
    <source>
        <dbReference type="Proteomes" id="UP000499080"/>
    </source>
</evidence>
<evidence type="ECO:0000313" key="2">
    <source>
        <dbReference type="EMBL" id="GBO06388.1"/>
    </source>
</evidence>